<dbReference type="Pfam" id="PF00534">
    <property type="entry name" value="Glycos_transf_1"/>
    <property type="match status" value="1"/>
</dbReference>
<comment type="caution">
    <text evidence="4">The sequence shown here is derived from an EMBL/GenBank/DDBJ whole genome shotgun (WGS) entry which is preliminary data.</text>
</comment>
<gene>
    <name evidence="4" type="ORF">CHCC16736_1030</name>
</gene>
<dbReference type="PANTHER" id="PTHR46401">
    <property type="entry name" value="GLYCOSYLTRANSFERASE WBBK-RELATED"/>
    <property type="match status" value="1"/>
</dbReference>
<accession>A0A1Y0YEW5</accession>
<dbReference type="EMBL" id="NILC01000027">
    <property type="protein sequence ID" value="TWL24229.1"/>
    <property type="molecule type" value="Genomic_DNA"/>
</dbReference>
<dbReference type="AlphaFoldDB" id="A0A1Y0YEW5"/>
<dbReference type="GO" id="GO:0009103">
    <property type="term" value="P:lipopolysaccharide biosynthetic process"/>
    <property type="evidence" value="ECO:0007669"/>
    <property type="project" value="TreeGrafter"/>
</dbReference>
<dbReference type="Gene3D" id="3.40.50.2000">
    <property type="entry name" value="Glycogen Phosphorylase B"/>
    <property type="match status" value="2"/>
</dbReference>
<protein>
    <recommendedName>
        <fullName evidence="3">Glycosyl transferase family 1 domain-containing protein</fullName>
    </recommendedName>
</protein>
<organism evidence="4 5">
    <name type="scientific">Bacillus licheniformis</name>
    <dbReference type="NCBI Taxonomy" id="1402"/>
    <lineage>
        <taxon>Bacteria</taxon>
        <taxon>Bacillati</taxon>
        <taxon>Bacillota</taxon>
        <taxon>Bacilli</taxon>
        <taxon>Bacillales</taxon>
        <taxon>Bacillaceae</taxon>
        <taxon>Bacillus</taxon>
    </lineage>
</organism>
<feature type="region of interest" description="Disordered" evidence="2">
    <location>
        <begin position="92"/>
        <end position="113"/>
    </location>
</feature>
<evidence type="ECO:0000259" key="3">
    <source>
        <dbReference type="Pfam" id="PF00534"/>
    </source>
</evidence>
<sequence length="457" mass="52862">MKDFKSDIIHCLEQKEWNKAMKRLKEWEAEGSHNEPDFYFLQASLSVYLGHDHNAWLWLWRGLDLFPENRSLNLLMGKVCLRTGREKESAAYLQKGDGAETASAPKLDLPVDEKTEPPAGQIRILQGTMEIANQMNTLAKGLSQHGALAHTLNYYPYYLNYAADYTWSLLKERNTPAMNAKLRRLANDLLPSYDLFHFHFGTSFTLDMSDYPILKQAEKPMVMHHWGSDVRLYSTLAKTNPYAVVKTKNEARIRYHLKRISQYVQHCIVADMELYEYVKDYYEHVHMIPTMIQLDRYTPDYRSNEKPLIVHAPTSPGIKGTRHILKAVESLKEKYDFHFHLVQGVSHEQAKKIYQKADLIIDQLHIGSYGLFAVESMAMGKPVICWISDFMKDHYPSELPLIRANPANITEVIESVLKNRDMLPEIGQKGRKYAEVHHDMVKNSKKTLAVYQSLLSE</sequence>
<evidence type="ECO:0000256" key="1">
    <source>
        <dbReference type="ARBA" id="ARBA00022679"/>
    </source>
</evidence>
<dbReference type="PANTHER" id="PTHR46401:SF2">
    <property type="entry name" value="GLYCOSYLTRANSFERASE WBBK-RELATED"/>
    <property type="match status" value="1"/>
</dbReference>
<dbReference type="RefSeq" id="WP_003179762.1">
    <property type="nucleotide sequence ID" value="NZ_BEXU01000050.1"/>
</dbReference>
<dbReference type="SUPFAM" id="SSF48452">
    <property type="entry name" value="TPR-like"/>
    <property type="match status" value="1"/>
</dbReference>
<evidence type="ECO:0000313" key="5">
    <source>
        <dbReference type="Proteomes" id="UP000435910"/>
    </source>
</evidence>
<reference evidence="4 5" key="1">
    <citation type="submission" date="2019-06" db="EMBL/GenBank/DDBJ databases">
        <title>Genome sequence analysis of &gt;100 Bacillus licheniformis strains suggests intrinsic resistance to this species.</title>
        <authorList>
            <person name="Wels M."/>
            <person name="Siezen R.J."/>
            <person name="Johansen E."/>
            <person name="Stuer-Lauridsen B."/>
            <person name="Bjerre K."/>
            <person name="Nielsen B.K.K."/>
        </authorList>
    </citation>
    <scope>NUCLEOTIDE SEQUENCE [LARGE SCALE GENOMIC DNA]</scope>
    <source>
        <strain evidence="4 5">BAC-16736</strain>
    </source>
</reference>
<dbReference type="Proteomes" id="UP000435910">
    <property type="component" value="Unassembled WGS sequence"/>
</dbReference>
<evidence type="ECO:0000256" key="2">
    <source>
        <dbReference type="SAM" id="MobiDB-lite"/>
    </source>
</evidence>
<evidence type="ECO:0000313" key="4">
    <source>
        <dbReference type="EMBL" id="TWL24229.1"/>
    </source>
</evidence>
<proteinExistence type="predicted"/>
<feature type="domain" description="Glycosyl transferase family 1" evidence="3">
    <location>
        <begin position="329"/>
        <end position="432"/>
    </location>
</feature>
<dbReference type="SUPFAM" id="SSF53756">
    <property type="entry name" value="UDP-Glycosyltransferase/glycogen phosphorylase"/>
    <property type="match status" value="1"/>
</dbReference>
<dbReference type="GO" id="GO:0016757">
    <property type="term" value="F:glycosyltransferase activity"/>
    <property type="evidence" value="ECO:0007669"/>
    <property type="project" value="InterPro"/>
</dbReference>
<dbReference type="InterPro" id="IPR001296">
    <property type="entry name" value="Glyco_trans_1"/>
</dbReference>
<name>A0A1Y0YEW5_BACLI</name>
<dbReference type="InterPro" id="IPR011990">
    <property type="entry name" value="TPR-like_helical_dom_sf"/>
</dbReference>
<keyword evidence="1" id="KW-0808">Transferase</keyword>